<name>A0ABT1QSA0_9GAMM</name>
<accession>A0ABT1QSA0</accession>
<protein>
    <submittedName>
        <fullName evidence="1">DUF3301 domain-containing protein</fullName>
    </submittedName>
</protein>
<gene>
    <name evidence="1" type="ORF">NM961_10660</name>
</gene>
<keyword evidence="2" id="KW-1185">Reference proteome</keyword>
<dbReference type="Proteomes" id="UP001165498">
    <property type="component" value="Unassembled WGS sequence"/>
</dbReference>
<sequence length="122" mass="13447">MIESMLLFIVVSACALFWQYSLRARDLAVRASRQLCARAGVQLLDQSVGLRRLALVRKRGGGLALRRQYSFEVSTNGADRHRGSLYFEGGRLENFSLPLRADDPALAGVVPPVAVPPVSRLH</sequence>
<dbReference type="EMBL" id="JANFQO010000008">
    <property type="protein sequence ID" value="MCQ4165170.1"/>
    <property type="molecule type" value="Genomic_DNA"/>
</dbReference>
<dbReference type="Pfam" id="PF11743">
    <property type="entry name" value="DUF3301"/>
    <property type="match status" value="1"/>
</dbReference>
<dbReference type="InterPro" id="IPR021732">
    <property type="entry name" value="DUF3301"/>
</dbReference>
<organism evidence="1 2">
    <name type="scientific">Tahibacter harae</name>
    <dbReference type="NCBI Taxonomy" id="2963937"/>
    <lineage>
        <taxon>Bacteria</taxon>
        <taxon>Pseudomonadati</taxon>
        <taxon>Pseudomonadota</taxon>
        <taxon>Gammaproteobacteria</taxon>
        <taxon>Lysobacterales</taxon>
        <taxon>Rhodanobacteraceae</taxon>
        <taxon>Tahibacter</taxon>
    </lineage>
</organism>
<evidence type="ECO:0000313" key="1">
    <source>
        <dbReference type="EMBL" id="MCQ4165170.1"/>
    </source>
</evidence>
<evidence type="ECO:0000313" key="2">
    <source>
        <dbReference type="Proteomes" id="UP001165498"/>
    </source>
</evidence>
<proteinExistence type="predicted"/>
<reference evidence="1" key="1">
    <citation type="submission" date="2022-07" db="EMBL/GenBank/DDBJ databases">
        <title>Tahibacter sp., a new gammaproteobacterium isolated from the silt sample collected at pig farm.</title>
        <authorList>
            <person name="Chen H."/>
        </authorList>
    </citation>
    <scope>NUCLEOTIDE SEQUENCE</scope>
    <source>
        <strain evidence="1">P2K</strain>
    </source>
</reference>
<comment type="caution">
    <text evidence="1">The sequence shown here is derived from an EMBL/GenBank/DDBJ whole genome shotgun (WGS) entry which is preliminary data.</text>
</comment>